<reference evidence="9" key="1">
    <citation type="submission" date="2019-07" db="EMBL/GenBank/DDBJ databases">
        <title>Hyphodiscus hymeniophilus genome sequencing and assembly.</title>
        <authorList>
            <person name="Kramer G."/>
            <person name="Nodwell J."/>
        </authorList>
    </citation>
    <scope>NUCLEOTIDE SEQUENCE</scope>
    <source>
        <strain evidence="9">ATCC 34498</strain>
    </source>
</reference>
<evidence type="ECO:0000313" key="10">
    <source>
        <dbReference type="Proteomes" id="UP000785200"/>
    </source>
</evidence>
<accession>A0A9P7B0X7</accession>
<organism evidence="9 10">
    <name type="scientific">Hyphodiscus hymeniophilus</name>
    <dbReference type="NCBI Taxonomy" id="353542"/>
    <lineage>
        <taxon>Eukaryota</taxon>
        <taxon>Fungi</taxon>
        <taxon>Dikarya</taxon>
        <taxon>Ascomycota</taxon>
        <taxon>Pezizomycotina</taxon>
        <taxon>Leotiomycetes</taxon>
        <taxon>Helotiales</taxon>
        <taxon>Hyphodiscaceae</taxon>
        <taxon>Hyphodiscus</taxon>
    </lineage>
</organism>
<dbReference type="PANTHER" id="PTHR48083:SF28">
    <property type="entry name" value="ACYL-COA DEHYDROGENASE FAMILY PROTEIN (AFU_ORTHOLOGUE AFUA_6G10880)-RELATED"/>
    <property type="match status" value="1"/>
</dbReference>
<name>A0A9P7B0X7_9HELO</name>
<dbReference type="AlphaFoldDB" id="A0A9P7B0X7"/>
<dbReference type="InterPro" id="IPR046373">
    <property type="entry name" value="Acyl-CoA_Oxase/DH_mid-dom_sf"/>
</dbReference>
<dbReference type="GO" id="GO:0033539">
    <property type="term" value="P:fatty acid beta-oxidation using acyl-CoA dehydrogenase"/>
    <property type="evidence" value="ECO:0007669"/>
    <property type="project" value="TreeGrafter"/>
</dbReference>
<keyword evidence="4 6" id="KW-0274">FAD</keyword>
<dbReference type="InterPro" id="IPR009075">
    <property type="entry name" value="AcylCo_DH/oxidase_C"/>
</dbReference>
<evidence type="ECO:0000259" key="8">
    <source>
        <dbReference type="Pfam" id="PF02770"/>
    </source>
</evidence>
<dbReference type="Proteomes" id="UP000785200">
    <property type="component" value="Unassembled WGS sequence"/>
</dbReference>
<evidence type="ECO:0000256" key="1">
    <source>
        <dbReference type="ARBA" id="ARBA00001974"/>
    </source>
</evidence>
<dbReference type="Gene3D" id="1.10.540.10">
    <property type="entry name" value="Acyl-CoA dehydrogenase/oxidase, N-terminal domain"/>
    <property type="match status" value="1"/>
</dbReference>
<proteinExistence type="inferred from homology"/>
<dbReference type="SUPFAM" id="SSF56645">
    <property type="entry name" value="Acyl-CoA dehydrogenase NM domain-like"/>
    <property type="match status" value="1"/>
</dbReference>
<dbReference type="OrthoDB" id="10254877at2759"/>
<evidence type="ECO:0000256" key="3">
    <source>
        <dbReference type="ARBA" id="ARBA00022630"/>
    </source>
</evidence>
<dbReference type="InterPro" id="IPR037069">
    <property type="entry name" value="AcylCoA_DH/ox_N_sf"/>
</dbReference>
<evidence type="ECO:0000256" key="2">
    <source>
        <dbReference type="ARBA" id="ARBA00009347"/>
    </source>
</evidence>
<feature type="domain" description="Acyl-CoA dehydrogenase/oxidase C-terminal" evidence="7">
    <location>
        <begin position="263"/>
        <end position="322"/>
    </location>
</feature>
<comment type="similarity">
    <text evidence="2 6">Belongs to the acyl-CoA dehydrogenase family.</text>
</comment>
<dbReference type="InterPro" id="IPR050741">
    <property type="entry name" value="Acyl-CoA_dehydrogenase"/>
</dbReference>
<dbReference type="GO" id="GO:0050660">
    <property type="term" value="F:flavin adenine dinucleotide binding"/>
    <property type="evidence" value="ECO:0007669"/>
    <property type="project" value="InterPro"/>
</dbReference>
<keyword evidence="10" id="KW-1185">Reference proteome</keyword>
<evidence type="ECO:0000256" key="4">
    <source>
        <dbReference type="ARBA" id="ARBA00022827"/>
    </source>
</evidence>
<dbReference type="EMBL" id="VNKQ01000002">
    <property type="protein sequence ID" value="KAG0652620.1"/>
    <property type="molecule type" value="Genomic_DNA"/>
</dbReference>
<dbReference type="Gene3D" id="2.40.110.10">
    <property type="entry name" value="Butyryl-CoA Dehydrogenase, subunit A, domain 2"/>
    <property type="match status" value="1"/>
</dbReference>
<evidence type="ECO:0000256" key="5">
    <source>
        <dbReference type="ARBA" id="ARBA00023002"/>
    </source>
</evidence>
<protein>
    <submittedName>
        <fullName evidence="9">Acyl-dehydrogenase apdG</fullName>
    </submittedName>
</protein>
<comment type="cofactor">
    <cofactor evidence="1 6">
        <name>FAD</name>
        <dbReference type="ChEBI" id="CHEBI:57692"/>
    </cofactor>
</comment>
<dbReference type="InterPro" id="IPR009100">
    <property type="entry name" value="AcylCoA_DH/oxidase_NM_dom_sf"/>
</dbReference>
<feature type="domain" description="Acyl-CoA oxidase/dehydrogenase middle" evidence="8">
    <location>
        <begin position="139"/>
        <end position="249"/>
    </location>
</feature>
<dbReference type="Pfam" id="PF00441">
    <property type="entry name" value="Acyl-CoA_dh_1"/>
    <property type="match status" value="1"/>
</dbReference>
<evidence type="ECO:0000313" key="9">
    <source>
        <dbReference type="EMBL" id="KAG0652620.1"/>
    </source>
</evidence>
<dbReference type="Pfam" id="PF02770">
    <property type="entry name" value="Acyl-CoA_dh_M"/>
    <property type="match status" value="1"/>
</dbReference>
<dbReference type="GO" id="GO:0003995">
    <property type="term" value="F:acyl-CoA dehydrogenase activity"/>
    <property type="evidence" value="ECO:0007669"/>
    <property type="project" value="TreeGrafter"/>
</dbReference>
<sequence length="338" mass="37980">MFKPFGSTTPWADPVWYSGRPSPYYKESHVKLRDFVRKWTDENVAGKSDDWEAAGKVPDDIYKNCAQDGLIVPISAGNRIPKEWAHYPIAAAIKAEDWDGFHDFILWDELFRGAPSLSSVFIGLTRILPELLTGKKRICLAITEPSAGSDVRNIITVAEKTHDGKHYIVNGEKKISCNHIVLSLYALADSSDLDHKRHVFGLFYVRTGGSGAGGLSMLLIPRTEGLRTRKIEVGAGGLSATTYVIFEKVKVPVSYLVGEEGCGFRYTMNNFNHERLWICLQGLRGVRICLEDAMAWCTKREAFGKTLIEQPVVRHRFGHVWRAKLMACRLGSRVRYTS</sequence>
<evidence type="ECO:0000259" key="7">
    <source>
        <dbReference type="Pfam" id="PF00441"/>
    </source>
</evidence>
<gene>
    <name evidence="9" type="ORF">D0Z07_0128</name>
</gene>
<keyword evidence="5 6" id="KW-0560">Oxidoreductase</keyword>
<dbReference type="GO" id="GO:0005737">
    <property type="term" value="C:cytoplasm"/>
    <property type="evidence" value="ECO:0007669"/>
    <property type="project" value="TreeGrafter"/>
</dbReference>
<dbReference type="PANTHER" id="PTHR48083">
    <property type="entry name" value="MEDIUM-CHAIN SPECIFIC ACYL-COA DEHYDROGENASE, MITOCHONDRIAL-RELATED"/>
    <property type="match status" value="1"/>
</dbReference>
<dbReference type="Gene3D" id="1.20.140.10">
    <property type="entry name" value="Butyryl-CoA Dehydrogenase, subunit A, domain 3"/>
    <property type="match status" value="1"/>
</dbReference>
<evidence type="ECO:0000256" key="6">
    <source>
        <dbReference type="RuleBase" id="RU362125"/>
    </source>
</evidence>
<keyword evidence="3 6" id="KW-0285">Flavoprotein</keyword>
<dbReference type="InterPro" id="IPR036250">
    <property type="entry name" value="AcylCo_DH-like_C"/>
</dbReference>
<comment type="caution">
    <text evidence="9">The sequence shown here is derived from an EMBL/GenBank/DDBJ whole genome shotgun (WGS) entry which is preliminary data.</text>
</comment>
<dbReference type="SUPFAM" id="SSF47203">
    <property type="entry name" value="Acyl-CoA dehydrogenase C-terminal domain-like"/>
    <property type="match status" value="1"/>
</dbReference>
<dbReference type="InterPro" id="IPR006091">
    <property type="entry name" value="Acyl-CoA_Oxase/DH_mid-dom"/>
</dbReference>